<proteinExistence type="predicted"/>
<dbReference type="InterPro" id="IPR050488">
    <property type="entry name" value="Ig_Fc_receptor"/>
</dbReference>
<evidence type="ECO:0000256" key="1">
    <source>
        <dbReference type="ARBA" id="ARBA00022729"/>
    </source>
</evidence>
<evidence type="ECO:0000256" key="2">
    <source>
        <dbReference type="ARBA" id="ARBA00023157"/>
    </source>
</evidence>
<dbReference type="Gene3D" id="2.60.40.10">
    <property type="entry name" value="Immunoglobulins"/>
    <property type="match status" value="1"/>
</dbReference>
<evidence type="ECO:0000313" key="5">
    <source>
        <dbReference type="Proteomes" id="UP000634236"/>
    </source>
</evidence>
<organism evidence="4 5">
    <name type="scientific">Vidua chalybeata</name>
    <name type="common">Village indigobird</name>
    <dbReference type="NCBI Taxonomy" id="81927"/>
    <lineage>
        <taxon>Eukaryota</taxon>
        <taxon>Metazoa</taxon>
        <taxon>Chordata</taxon>
        <taxon>Craniata</taxon>
        <taxon>Vertebrata</taxon>
        <taxon>Euteleostomi</taxon>
        <taxon>Archelosauria</taxon>
        <taxon>Archosauria</taxon>
        <taxon>Dinosauria</taxon>
        <taxon>Saurischia</taxon>
        <taxon>Theropoda</taxon>
        <taxon>Coelurosauria</taxon>
        <taxon>Aves</taxon>
        <taxon>Neognathae</taxon>
        <taxon>Neoaves</taxon>
        <taxon>Telluraves</taxon>
        <taxon>Australaves</taxon>
        <taxon>Passeriformes</taxon>
        <taxon>Passeroidea</taxon>
        <taxon>Estrildidae</taxon>
        <taxon>Viduinae</taxon>
        <taxon>Vidua</taxon>
    </lineage>
</organism>
<keyword evidence="1" id="KW-0732">Signal</keyword>
<gene>
    <name evidence="4" type="primary">Fcgr3_0</name>
    <name evidence="4" type="ORF">VIDCHA_R16523</name>
</gene>
<feature type="non-terminal residue" evidence="4">
    <location>
        <position position="1"/>
    </location>
</feature>
<reference evidence="4" key="1">
    <citation type="submission" date="2019-09" db="EMBL/GenBank/DDBJ databases">
        <title>Bird 10,000 Genomes (B10K) Project - Family phase.</title>
        <authorList>
            <person name="Zhang G."/>
        </authorList>
    </citation>
    <scope>NUCLEOTIDE SEQUENCE</scope>
    <source>
        <strain evidence="4">OUT-0048</strain>
        <tissue evidence="4">Muscle</tissue>
    </source>
</reference>
<evidence type="ECO:0000313" key="4">
    <source>
        <dbReference type="EMBL" id="NXB83751.1"/>
    </source>
</evidence>
<name>A0A851K1Q4_VIDCH</name>
<feature type="non-terminal residue" evidence="4">
    <location>
        <position position="120"/>
    </location>
</feature>
<dbReference type="EMBL" id="WBNB01000181">
    <property type="protein sequence ID" value="NXB83751.1"/>
    <property type="molecule type" value="Genomic_DNA"/>
</dbReference>
<comment type="caution">
    <text evidence="4">The sequence shown here is derived from an EMBL/GenBank/DDBJ whole genome shotgun (WGS) entry which is preliminary data.</text>
</comment>
<dbReference type="PANTHER" id="PTHR11481:SF64">
    <property type="entry name" value="FC RECEPTOR-LIKE PROTEIN 4"/>
    <property type="match status" value="1"/>
</dbReference>
<dbReference type="InterPro" id="IPR013783">
    <property type="entry name" value="Ig-like_fold"/>
</dbReference>
<sequence length="120" mass="13222">PTVPSLALGLAGWCPGSHAGAQTRQILVEPPWRPAVLWDQVTLTCQGSGTAGATTWYKDRQRWGQQGRDRFTVTEIGTYQCERSGTERSSPVRVSNDWLVLQVPVQVLLEGDTVTLRCRG</sequence>
<dbReference type="GO" id="GO:0006955">
    <property type="term" value="P:immune response"/>
    <property type="evidence" value="ECO:0007669"/>
    <property type="project" value="TreeGrafter"/>
</dbReference>
<dbReference type="GO" id="GO:0004888">
    <property type="term" value="F:transmembrane signaling receptor activity"/>
    <property type="evidence" value="ECO:0007669"/>
    <property type="project" value="TreeGrafter"/>
</dbReference>
<dbReference type="InterPro" id="IPR007110">
    <property type="entry name" value="Ig-like_dom"/>
</dbReference>
<protein>
    <submittedName>
        <fullName evidence="4">FCGR3 protein</fullName>
    </submittedName>
</protein>
<keyword evidence="2" id="KW-1015">Disulfide bond</keyword>
<accession>A0A851K1Q4</accession>
<dbReference type="SUPFAM" id="SSF48726">
    <property type="entry name" value="Immunoglobulin"/>
    <property type="match status" value="1"/>
</dbReference>
<dbReference type="GO" id="GO:0007166">
    <property type="term" value="P:cell surface receptor signaling pathway"/>
    <property type="evidence" value="ECO:0007669"/>
    <property type="project" value="TreeGrafter"/>
</dbReference>
<evidence type="ECO:0000259" key="3">
    <source>
        <dbReference type="PROSITE" id="PS50835"/>
    </source>
</evidence>
<dbReference type="InterPro" id="IPR036179">
    <property type="entry name" value="Ig-like_dom_sf"/>
</dbReference>
<dbReference type="PROSITE" id="PS50835">
    <property type="entry name" value="IG_LIKE"/>
    <property type="match status" value="1"/>
</dbReference>
<feature type="domain" description="Ig-like" evidence="3">
    <location>
        <begin position="39"/>
        <end position="95"/>
    </location>
</feature>
<dbReference type="Proteomes" id="UP000634236">
    <property type="component" value="Unassembled WGS sequence"/>
</dbReference>
<dbReference type="AlphaFoldDB" id="A0A851K1Q4"/>
<dbReference type="GO" id="GO:0009897">
    <property type="term" value="C:external side of plasma membrane"/>
    <property type="evidence" value="ECO:0007669"/>
    <property type="project" value="TreeGrafter"/>
</dbReference>
<keyword evidence="5" id="KW-1185">Reference proteome</keyword>
<dbReference type="PANTHER" id="PTHR11481">
    <property type="entry name" value="IMMUNOGLOBULIN FC RECEPTOR"/>
    <property type="match status" value="1"/>
</dbReference>